<feature type="region of interest" description="Disordered" evidence="6">
    <location>
        <begin position="1"/>
        <end position="109"/>
    </location>
</feature>
<evidence type="ECO:0008006" key="10">
    <source>
        <dbReference type="Google" id="ProtNLM"/>
    </source>
</evidence>
<evidence type="ECO:0000256" key="1">
    <source>
        <dbReference type="ARBA" id="ARBA00004141"/>
    </source>
</evidence>
<feature type="transmembrane region" description="Helical" evidence="7">
    <location>
        <begin position="428"/>
        <end position="452"/>
    </location>
</feature>
<evidence type="ECO:0000256" key="3">
    <source>
        <dbReference type="ARBA" id="ARBA00022692"/>
    </source>
</evidence>
<reference evidence="8" key="1">
    <citation type="submission" date="2023-10" db="EMBL/GenBank/DDBJ databases">
        <title>Genome assemblies of two species of porcelain crab, Petrolisthes cinctipes and Petrolisthes manimaculis (Anomura: Porcellanidae).</title>
        <authorList>
            <person name="Angst P."/>
        </authorList>
    </citation>
    <scope>NUCLEOTIDE SEQUENCE</scope>
    <source>
        <strain evidence="8">PB745_01</strain>
        <tissue evidence="8">Gill</tissue>
    </source>
</reference>
<sequence length="468" mass="51601">YCDLSDEDPHKMGRKDYEVLKLRNTGQNGRCLTNKKDHTRREEEENEVINMKKKDGGLDNEEEGDNKRVKQEANDEWDGKIMRDVHDANSLEKRRKGQNSDDNNDDDDAEEVPEIRALRQMFMLSVAFAANIGGTGSPLGCAPNIILMGLLQNTFNEPTGLNFATWLAYNFPGLVICGLMGWLWLQLLYRKSAGVSLQATRASDNEVRSFLETQYRGLGVLSRKEAVVLVSFSVLVLLWVFRAPGFVPGWSKIFTDAYGVKIAAATPVMLTVFVLFLIPSGADQHHSRGGKVPEVCLTWEVLERRLPWRMILLLGGGLAIAEGAKTSGLSEYIGGQLQALNFLPREVVVLVVTCTTALLTELASNTATASVILPILLDMSLAMKIHPFHLLVPATTCCAYAFMLPVATPGNTIILSAARMTTYEMMKAGAMMNLLCVLVVNITINTLGVIMFDLNTFPAWANITTAIP</sequence>
<organism evidence="8 9">
    <name type="scientific">Petrolisthes cinctipes</name>
    <name type="common">Flat porcelain crab</name>
    <dbReference type="NCBI Taxonomy" id="88211"/>
    <lineage>
        <taxon>Eukaryota</taxon>
        <taxon>Metazoa</taxon>
        <taxon>Ecdysozoa</taxon>
        <taxon>Arthropoda</taxon>
        <taxon>Crustacea</taxon>
        <taxon>Multicrustacea</taxon>
        <taxon>Malacostraca</taxon>
        <taxon>Eumalacostraca</taxon>
        <taxon>Eucarida</taxon>
        <taxon>Decapoda</taxon>
        <taxon>Pleocyemata</taxon>
        <taxon>Anomura</taxon>
        <taxon>Galatheoidea</taxon>
        <taxon>Porcellanidae</taxon>
        <taxon>Petrolisthes</taxon>
    </lineage>
</organism>
<comment type="subcellular location">
    <subcellularLocation>
        <location evidence="1">Membrane</location>
        <topology evidence="1">Multi-pass membrane protein</topology>
    </subcellularLocation>
</comment>
<proteinExistence type="inferred from homology"/>
<dbReference type="AlphaFoldDB" id="A0AAE1BEW1"/>
<dbReference type="Pfam" id="PF00939">
    <property type="entry name" value="Na_sulph_symp"/>
    <property type="match status" value="1"/>
</dbReference>
<keyword evidence="3 7" id="KW-0812">Transmembrane</keyword>
<feature type="transmembrane region" description="Helical" evidence="7">
    <location>
        <begin position="388"/>
        <end position="407"/>
    </location>
</feature>
<feature type="transmembrane region" description="Helical" evidence="7">
    <location>
        <begin position="347"/>
        <end position="376"/>
    </location>
</feature>
<dbReference type="Proteomes" id="UP001286313">
    <property type="component" value="Unassembled WGS sequence"/>
</dbReference>
<evidence type="ECO:0000256" key="7">
    <source>
        <dbReference type="SAM" id="Phobius"/>
    </source>
</evidence>
<feature type="compositionally biased region" description="Basic and acidic residues" evidence="6">
    <location>
        <begin position="7"/>
        <end position="21"/>
    </location>
</feature>
<evidence type="ECO:0000256" key="6">
    <source>
        <dbReference type="SAM" id="MobiDB-lite"/>
    </source>
</evidence>
<keyword evidence="5 7" id="KW-0472">Membrane</keyword>
<feature type="transmembrane region" description="Helical" evidence="7">
    <location>
        <begin position="122"/>
        <end position="146"/>
    </location>
</feature>
<evidence type="ECO:0000256" key="5">
    <source>
        <dbReference type="ARBA" id="ARBA00023136"/>
    </source>
</evidence>
<evidence type="ECO:0000256" key="2">
    <source>
        <dbReference type="ARBA" id="ARBA00006772"/>
    </source>
</evidence>
<feature type="transmembrane region" description="Helical" evidence="7">
    <location>
        <begin position="258"/>
        <end position="278"/>
    </location>
</feature>
<feature type="transmembrane region" description="Helical" evidence="7">
    <location>
        <begin position="226"/>
        <end position="246"/>
    </location>
</feature>
<dbReference type="EMBL" id="JAWQEG010008941">
    <property type="protein sequence ID" value="KAK3849412.1"/>
    <property type="molecule type" value="Genomic_DNA"/>
</dbReference>
<comment type="similarity">
    <text evidence="2">Belongs to the SLC13A/DASS transporter (TC 2.A.47) family. NADC subfamily.</text>
</comment>
<comment type="caution">
    <text evidence="8">The sequence shown here is derived from an EMBL/GenBank/DDBJ whole genome shotgun (WGS) entry which is preliminary data.</text>
</comment>
<feature type="compositionally biased region" description="Basic and acidic residues" evidence="6">
    <location>
        <begin position="34"/>
        <end position="43"/>
    </location>
</feature>
<protein>
    <recommendedName>
        <fullName evidence="10">Solute carrier family 13 member 5</fullName>
    </recommendedName>
</protein>
<feature type="transmembrane region" description="Helical" evidence="7">
    <location>
        <begin position="166"/>
        <end position="185"/>
    </location>
</feature>
<dbReference type="InterPro" id="IPR001898">
    <property type="entry name" value="SLC13A/DASS"/>
</dbReference>
<accession>A0AAE1BEW1</accession>
<evidence type="ECO:0000313" key="8">
    <source>
        <dbReference type="EMBL" id="KAK3849412.1"/>
    </source>
</evidence>
<gene>
    <name evidence="8" type="ORF">Pcinc_043833</name>
</gene>
<dbReference type="PANTHER" id="PTHR10283">
    <property type="entry name" value="SOLUTE CARRIER FAMILY 13 MEMBER"/>
    <property type="match status" value="1"/>
</dbReference>
<name>A0AAE1BEW1_PETCI</name>
<evidence type="ECO:0000256" key="4">
    <source>
        <dbReference type="ARBA" id="ARBA00022989"/>
    </source>
</evidence>
<dbReference type="GO" id="GO:0015141">
    <property type="term" value="F:succinate transmembrane transporter activity"/>
    <property type="evidence" value="ECO:0007669"/>
    <property type="project" value="TreeGrafter"/>
</dbReference>
<dbReference type="GO" id="GO:0015137">
    <property type="term" value="F:citrate transmembrane transporter activity"/>
    <property type="evidence" value="ECO:0007669"/>
    <property type="project" value="TreeGrafter"/>
</dbReference>
<feature type="compositionally biased region" description="Basic and acidic residues" evidence="6">
    <location>
        <begin position="65"/>
        <end position="92"/>
    </location>
</feature>
<dbReference type="GO" id="GO:0005886">
    <property type="term" value="C:plasma membrane"/>
    <property type="evidence" value="ECO:0007669"/>
    <property type="project" value="TreeGrafter"/>
</dbReference>
<evidence type="ECO:0000313" key="9">
    <source>
        <dbReference type="Proteomes" id="UP001286313"/>
    </source>
</evidence>
<dbReference type="PANTHER" id="PTHR10283:SF82">
    <property type="entry name" value="SOLUTE CARRIER FAMILY 13 MEMBER 2"/>
    <property type="match status" value="1"/>
</dbReference>
<feature type="non-terminal residue" evidence="8">
    <location>
        <position position="1"/>
    </location>
</feature>
<keyword evidence="4 7" id="KW-1133">Transmembrane helix</keyword>
<keyword evidence="9" id="KW-1185">Reference proteome</keyword>